<dbReference type="EMBL" id="BMIR01000002">
    <property type="protein sequence ID" value="GGE31404.1"/>
    <property type="molecule type" value="Genomic_DNA"/>
</dbReference>
<proteinExistence type="inferred from homology"/>
<feature type="transmembrane region" description="Helical" evidence="7">
    <location>
        <begin position="186"/>
        <end position="208"/>
    </location>
</feature>
<evidence type="ECO:0000256" key="3">
    <source>
        <dbReference type="ARBA" id="ARBA00022475"/>
    </source>
</evidence>
<dbReference type="InterPro" id="IPR050901">
    <property type="entry name" value="BP-dep_ABC_trans_perm"/>
</dbReference>
<dbReference type="GO" id="GO:0005886">
    <property type="term" value="C:plasma membrane"/>
    <property type="evidence" value="ECO:0007669"/>
    <property type="project" value="UniProtKB-SubCell"/>
</dbReference>
<dbReference type="Proteomes" id="UP000628775">
    <property type="component" value="Unassembled WGS sequence"/>
</dbReference>
<reference evidence="9" key="1">
    <citation type="journal article" date="2014" name="Int. J. Syst. Evol. Microbiol.">
        <title>Complete genome sequence of Corynebacterium casei LMG S-19264T (=DSM 44701T), isolated from a smear-ripened cheese.</title>
        <authorList>
            <consortium name="US DOE Joint Genome Institute (JGI-PGF)"/>
            <person name="Walter F."/>
            <person name="Albersmeier A."/>
            <person name="Kalinowski J."/>
            <person name="Ruckert C."/>
        </authorList>
    </citation>
    <scope>NUCLEOTIDE SEQUENCE</scope>
    <source>
        <strain evidence="9">CGMCC 1.15371</strain>
    </source>
</reference>
<accession>A0A8J2YFZ3</accession>
<dbReference type="CDD" id="cd06261">
    <property type="entry name" value="TM_PBP2"/>
    <property type="match status" value="1"/>
</dbReference>
<evidence type="ECO:0000256" key="5">
    <source>
        <dbReference type="ARBA" id="ARBA00022989"/>
    </source>
</evidence>
<dbReference type="InterPro" id="IPR000515">
    <property type="entry name" value="MetI-like"/>
</dbReference>
<keyword evidence="10" id="KW-1185">Reference proteome</keyword>
<dbReference type="SUPFAM" id="SSF161098">
    <property type="entry name" value="MetI-like"/>
    <property type="match status" value="1"/>
</dbReference>
<feature type="transmembrane region" description="Helical" evidence="7">
    <location>
        <begin position="14"/>
        <end position="35"/>
    </location>
</feature>
<keyword evidence="2 7" id="KW-0813">Transport</keyword>
<evidence type="ECO:0000256" key="7">
    <source>
        <dbReference type="RuleBase" id="RU363032"/>
    </source>
</evidence>
<feature type="transmembrane region" description="Helical" evidence="7">
    <location>
        <begin position="142"/>
        <end position="165"/>
    </location>
</feature>
<keyword evidence="6 7" id="KW-0472">Membrane</keyword>
<comment type="caution">
    <text evidence="9">The sequence shown here is derived from an EMBL/GenBank/DDBJ whole genome shotgun (WGS) entry which is preliminary data.</text>
</comment>
<evidence type="ECO:0000256" key="1">
    <source>
        <dbReference type="ARBA" id="ARBA00004651"/>
    </source>
</evidence>
<sequence>MKQRKMLTFSGQTLSYLFLLAVIIFAIFPALWMFVTSIKPHSEILTTPPRWITHHPTLSSYSRVLFHSSIPRAFLNSVVVTVCTTILTLFFSILAGYGFSRYKFRGSRTLSTGLLFGQMMPGVAIVIPLYMALNKVHLIDSYAALVIANMAITIPLGVIMLRSFFQSVPRELEEAAKIDGTTNLGALFRIILPVSAPGIIAVSVYTFLNSWEEFLFALNFTNSASVQTLPIAVNEFSGEFVIDWGGMMSASVVVSIPVLVVFLACSKYFVKGLADGSVKG</sequence>
<keyword evidence="4 7" id="KW-0812">Transmembrane</keyword>
<evidence type="ECO:0000256" key="4">
    <source>
        <dbReference type="ARBA" id="ARBA00022692"/>
    </source>
</evidence>
<evidence type="ECO:0000259" key="8">
    <source>
        <dbReference type="PROSITE" id="PS50928"/>
    </source>
</evidence>
<feature type="transmembrane region" description="Helical" evidence="7">
    <location>
        <begin position="73"/>
        <end position="97"/>
    </location>
</feature>
<keyword evidence="3" id="KW-1003">Cell membrane</keyword>
<dbReference type="PROSITE" id="PS50928">
    <property type="entry name" value="ABC_TM1"/>
    <property type="match status" value="1"/>
</dbReference>
<evidence type="ECO:0000313" key="9">
    <source>
        <dbReference type="EMBL" id="GGE31404.1"/>
    </source>
</evidence>
<protein>
    <submittedName>
        <fullName evidence="9">ABC transporter permease</fullName>
    </submittedName>
</protein>
<feature type="domain" description="ABC transmembrane type-1" evidence="8">
    <location>
        <begin position="74"/>
        <end position="265"/>
    </location>
</feature>
<dbReference type="AlphaFoldDB" id="A0A8J2YFZ3"/>
<reference evidence="9" key="2">
    <citation type="submission" date="2020-09" db="EMBL/GenBank/DDBJ databases">
        <authorList>
            <person name="Sun Q."/>
            <person name="Zhou Y."/>
        </authorList>
    </citation>
    <scope>NUCLEOTIDE SEQUENCE</scope>
    <source>
        <strain evidence="9">CGMCC 1.15371</strain>
    </source>
</reference>
<evidence type="ECO:0000256" key="2">
    <source>
        <dbReference type="ARBA" id="ARBA00022448"/>
    </source>
</evidence>
<dbReference type="PANTHER" id="PTHR32243">
    <property type="entry name" value="MALTOSE TRANSPORT SYSTEM PERMEASE-RELATED"/>
    <property type="match status" value="1"/>
</dbReference>
<evidence type="ECO:0000313" key="10">
    <source>
        <dbReference type="Proteomes" id="UP000628775"/>
    </source>
</evidence>
<dbReference type="PANTHER" id="PTHR32243:SF18">
    <property type="entry name" value="INNER MEMBRANE ABC TRANSPORTER PERMEASE PROTEIN YCJP"/>
    <property type="match status" value="1"/>
</dbReference>
<feature type="transmembrane region" description="Helical" evidence="7">
    <location>
        <begin position="244"/>
        <end position="265"/>
    </location>
</feature>
<organism evidence="9 10">
    <name type="scientific">Pullulanibacillus camelliae</name>
    <dbReference type="NCBI Taxonomy" id="1707096"/>
    <lineage>
        <taxon>Bacteria</taxon>
        <taxon>Bacillati</taxon>
        <taxon>Bacillota</taxon>
        <taxon>Bacilli</taxon>
        <taxon>Bacillales</taxon>
        <taxon>Sporolactobacillaceae</taxon>
        <taxon>Pullulanibacillus</taxon>
    </lineage>
</organism>
<dbReference type="Gene3D" id="1.10.3720.10">
    <property type="entry name" value="MetI-like"/>
    <property type="match status" value="1"/>
</dbReference>
<comment type="subcellular location">
    <subcellularLocation>
        <location evidence="1 7">Cell membrane</location>
        <topology evidence="1 7">Multi-pass membrane protein</topology>
    </subcellularLocation>
</comment>
<dbReference type="Pfam" id="PF00528">
    <property type="entry name" value="BPD_transp_1"/>
    <property type="match status" value="1"/>
</dbReference>
<dbReference type="RefSeq" id="WP_188689375.1">
    <property type="nucleotide sequence ID" value="NZ_BMIR01000002.1"/>
</dbReference>
<keyword evidence="5 7" id="KW-1133">Transmembrane helix</keyword>
<gene>
    <name evidence="9" type="ORF">GCM10011391_07610</name>
</gene>
<name>A0A8J2YFZ3_9BACL</name>
<dbReference type="InterPro" id="IPR035906">
    <property type="entry name" value="MetI-like_sf"/>
</dbReference>
<comment type="similarity">
    <text evidence="7">Belongs to the binding-protein-dependent transport system permease family.</text>
</comment>
<feature type="transmembrane region" description="Helical" evidence="7">
    <location>
        <begin position="109"/>
        <end position="130"/>
    </location>
</feature>
<dbReference type="GO" id="GO:0055085">
    <property type="term" value="P:transmembrane transport"/>
    <property type="evidence" value="ECO:0007669"/>
    <property type="project" value="InterPro"/>
</dbReference>
<evidence type="ECO:0000256" key="6">
    <source>
        <dbReference type="ARBA" id="ARBA00023136"/>
    </source>
</evidence>